<gene>
    <name evidence="1" type="ORF">CLOSAC_35860</name>
</gene>
<dbReference type="Proteomes" id="UP000191154">
    <property type="component" value="Unassembled WGS sequence"/>
</dbReference>
<reference evidence="1 2" key="1">
    <citation type="submission" date="2016-05" db="EMBL/GenBank/DDBJ databases">
        <title>Microbial solvent formation.</title>
        <authorList>
            <person name="Poehlein A."/>
            <person name="Montoya Solano J.D."/>
            <person name="Flitsch S."/>
            <person name="Krabben P."/>
            <person name="Duerre P."/>
            <person name="Daniel R."/>
        </authorList>
    </citation>
    <scope>NUCLEOTIDE SEQUENCE [LARGE SCALE GENOMIC DNA]</scope>
    <source>
        <strain evidence="1 2">L1-8</strain>
    </source>
</reference>
<evidence type="ECO:0000313" key="2">
    <source>
        <dbReference type="Proteomes" id="UP000191154"/>
    </source>
</evidence>
<dbReference type="AlphaFoldDB" id="A0A1S8MYR9"/>
<name>A0A1S8MYR9_CLOSA</name>
<dbReference type="EMBL" id="LZYZ01000007">
    <property type="protein sequence ID" value="OOM09305.1"/>
    <property type="molecule type" value="Genomic_DNA"/>
</dbReference>
<protein>
    <submittedName>
        <fullName evidence="1">Uncharacterized protein</fullName>
    </submittedName>
</protein>
<organism evidence="1 2">
    <name type="scientific">Clostridium saccharobutylicum</name>
    <dbReference type="NCBI Taxonomy" id="169679"/>
    <lineage>
        <taxon>Bacteria</taxon>
        <taxon>Bacillati</taxon>
        <taxon>Bacillota</taxon>
        <taxon>Clostridia</taxon>
        <taxon>Eubacteriales</taxon>
        <taxon>Clostridiaceae</taxon>
        <taxon>Clostridium</taxon>
    </lineage>
</organism>
<evidence type="ECO:0000313" key="1">
    <source>
        <dbReference type="EMBL" id="OOM09305.1"/>
    </source>
</evidence>
<comment type="caution">
    <text evidence="1">The sequence shown here is derived from an EMBL/GenBank/DDBJ whole genome shotgun (WGS) entry which is preliminary data.</text>
</comment>
<sequence length="44" mass="5204">MSIKCMKVTSFYNFTIENLKKTRNFCNNEFAHNVLPAVIMRLHV</sequence>
<proteinExistence type="predicted"/>
<accession>A0A1S8MYR9</accession>